<keyword evidence="2" id="KW-1185">Reference proteome</keyword>
<dbReference type="Proteomes" id="UP001057134">
    <property type="component" value="Chromosome"/>
</dbReference>
<sequence>MNMSNCSGCGKLHLQPANVLCADCFKLHVADGHKIKAYLQANPGATVMDLARETGLSLKKVSEWVKR</sequence>
<reference evidence="1" key="2">
    <citation type="journal article" date="2021" name="J Anim Sci Technol">
        <title>Complete genome sequence of Paenibacillus konkukensis sp. nov. SK3146 as a potential probiotic strain.</title>
        <authorList>
            <person name="Jung H.I."/>
            <person name="Park S."/>
            <person name="Niu K.M."/>
            <person name="Lee S.W."/>
            <person name="Kothari D."/>
            <person name="Yi K.J."/>
            <person name="Kim S.K."/>
        </authorList>
    </citation>
    <scope>NUCLEOTIDE SEQUENCE</scope>
    <source>
        <strain evidence="1">SK3146</strain>
    </source>
</reference>
<dbReference type="Pfam" id="PF13412">
    <property type="entry name" value="HTH_24"/>
    <property type="match status" value="1"/>
</dbReference>
<name>A0ABY4RRL6_9BACL</name>
<evidence type="ECO:0000313" key="1">
    <source>
        <dbReference type="EMBL" id="UQZ85179.1"/>
    </source>
</evidence>
<gene>
    <name evidence="1" type="ORF">SK3146_04462</name>
</gene>
<evidence type="ECO:0008006" key="3">
    <source>
        <dbReference type="Google" id="ProtNLM"/>
    </source>
</evidence>
<dbReference type="RefSeq" id="WP_249860843.1">
    <property type="nucleotide sequence ID" value="NZ_CP027059.1"/>
</dbReference>
<proteinExistence type="predicted"/>
<protein>
    <recommendedName>
        <fullName evidence="3">Helix-turn-helix domain-containing protein</fullName>
    </recommendedName>
</protein>
<reference evidence="1" key="1">
    <citation type="submission" date="2018-02" db="EMBL/GenBank/DDBJ databases">
        <authorList>
            <person name="Kim S.-K."/>
            <person name="Jung H.-I."/>
            <person name="Lee S.-W."/>
        </authorList>
    </citation>
    <scope>NUCLEOTIDE SEQUENCE</scope>
    <source>
        <strain evidence="1">SK3146</strain>
    </source>
</reference>
<dbReference type="EMBL" id="CP027059">
    <property type="protein sequence ID" value="UQZ85179.1"/>
    <property type="molecule type" value="Genomic_DNA"/>
</dbReference>
<organism evidence="1 2">
    <name type="scientific">Paenibacillus konkukensis</name>
    <dbReference type="NCBI Taxonomy" id="2020716"/>
    <lineage>
        <taxon>Bacteria</taxon>
        <taxon>Bacillati</taxon>
        <taxon>Bacillota</taxon>
        <taxon>Bacilli</taxon>
        <taxon>Bacillales</taxon>
        <taxon>Paenibacillaceae</taxon>
        <taxon>Paenibacillus</taxon>
    </lineage>
</organism>
<evidence type="ECO:0000313" key="2">
    <source>
        <dbReference type="Proteomes" id="UP001057134"/>
    </source>
</evidence>
<accession>A0ABY4RRL6</accession>